<dbReference type="EMBL" id="AZGY01000008">
    <property type="protein sequence ID" value="KZZ95831.1"/>
    <property type="molecule type" value="Genomic_DNA"/>
</dbReference>
<dbReference type="Pfam" id="PF10355">
    <property type="entry name" value="Ytp1"/>
    <property type="match status" value="1"/>
</dbReference>
<feature type="domain" description="Protein YTP1-like C-terminal" evidence="5">
    <location>
        <begin position="163"/>
        <end position="407"/>
    </location>
</feature>
<feature type="transmembrane region" description="Helical" evidence="2">
    <location>
        <begin position="84"/>
        <end position="101"/>
    </location>
</feature>
<accession>A0A168BWF2</accession>
<feature type="transmembrane region" description="Helical" evidence="2">
    <location>
        <begin position="312"/>
        <end position="332"/>
    </location>
</feature>
<evidence type="ECO:0000259" key="4">
    <source>
        <dbReference type="Pfam" id="PF10348"/>
    </source>
</evidence>
<feature type="chain" id="PRO_5007895776" evidence="3">
    <location>
        <begin position="27"/>
        <end position="475"/>
    </location>
</feature>
<feature type="transmembrane region" description="Helical" evidence="2">
    <location>
        <begin position="50"/>
        <end position="72"/>
    </location>
</feature>
<dbReference type="Pfam" id="PF10348">
    <property type="entry name" value="DUF2427"/>
    <property type="match status" value="1"/>
</dbReference>
<protein>
    <submittedName>
        <fullName evidence="6">YTP1-like protein</fullName>
    </submittedName>
</protein>
<keyword evidence="2" id="KW-0472">Membrane</keyword>
<dbReference type="CDD" id="cd08760">
    <property type="entry name" value="Cyt_b561_FRRS1_like"/>
    <property type="match status" value="1"/>
</dbReference>
<dbReference type="InterPro" id="IPR018825">
    <property type="entry name" value="DUF2427"/>
</dbReference>
<evidence type="ECO:0000256" key="1">
    <source>
        <dbReference type="SAM" id="MobiDB-lite"/>
    </source>
</evidence>
<dbReference type="PANTHER" id="PTHR31685">
    <property type="entry name" value="INTEGRAL MEMBRANE PROTEIN (AFU_ORTHOLOGUE AFUA_6G12730)-RELATED"/>
    <property type="match status" value="1"/>
</dbReference>
<feature type="transmembrane region" description="Helical" evidence="2">
    <location>
        <begin position="384"/>
        <end position="406"/>
    </location>
</feature>
<feature type="transmembrane region" description="Helical" evidence="2">
    <location>
        <begin position="344"/>
        <end position="364"/>
    </location>
</feature>
<feature type="transmembrane region" description="Helical" evidence="2">
    <location>
        <begin position="187"/>
        <end position="210"/>
    </location>
</feature>
<dbReference type="STRING" id="1081109.A0A168BWF2"/>
<keyword evidence="2" id="KW-0812">Transmembrane</keyword>
<dbReference type="Gene3D" id="1.20.120.1770">
    <property type="match status" value="1"/>
</dbReference>
<reference evidence="6 7" key="1">
    <citation type="journal article" date="2016" name="Genome Biol. Evol.">
        <title>Divergent and convergent evolution of fungal pathogenicity.</title>
        <authorList>
            <person name="Shang Y."/>
            <person name="Xiao G."/>
            <person name="Zheng P."/>
            <person name="Cen K."/>
            <person name="Zhan S."/>
            <person name="Wang C."/>
        </authorList>
    </citation>
    <scope>NUCLEOTIDE SEQUENCE [LARGE SCALE GENOMIC DNA]</scope>
    <source>
        <strain evidence="6 7">RCEF 2490</strain>
    </source>
</reference>
<feature type="domain" description="DUF2427" evidence="4">
    <location>
        <begin position="34"/>
        <end position="135"/>
    </location>
</feature>
<keyword evidence="2" id="KW-1133">Transmembrane helix</keyword>
<evidence type="ECO:0000259" key="5">
    <source>
        <dbReference type="Pfam" id="PF10355"/>
    </source>
</evidence>
<dbReference type="PANTHER" id="PTHR31685:SF2">
    <property type="entry name" value="PROTEIN YTP1"/>
    <property type="match status" value="1"/>
</dbReference>
<evidence type="ECO:0000313" key="6">
    <source>
        <dbReference type="EMBL" id="KZZ95831.1"/>
    </source>
</evidence>
<keyword evidence="7" id="KW-1185">Reference proteome</keyword>
<feature type="signal peptide" evidence="3">
    <location>
        <begin position="1"/>
        <end position="26"/>
    </location>
</feature>
<gene>
    <name evidence="6" type="ORF">AAL_04127</name>
</gene>
<organism evidence="6 7">
    <name type="scientific">Moelleriella libera RCEF 2490</name>
    <dbReference type="NCBI Taxonomy" id="1081109"/>
    <lineage>
        <taxon>Eukaryota</taxon>
        <taxon>Fungi</taxon>
        <taxon>Dikarya</taxon>
        <taxon>Ascomycota</taxon>
        <taxon>Pezizomycotina</taxon>
        <taxon>Sordariomycetes</taxon>
        <taxon>Hypocreomycetidae</taxon>
        <taxon>Hypocreales</taxon>
        <taxon>Clavicipitaceae</taxon>
        <taxon>Moelleriella</taxon>
    </lineage>
</organism>
<dbReference type="InterPro" id="IPR018827">
    <property type="entry name" value="YTP1_C"/>
</dbReference>
<evidence type="ECO:0000256" key="3">
    <source>
        <dbReference type="SAM" id="SignalP"/>
    </source>
</evidence>
<sequence length="475" mass="52439">MAVIFGTAAAPFLLLVISTFGKMAGAHDHHGDSKIPEGQTVSLEPLDTTLWIHIFVNMFAYGVIFPIGMVLGMTKSRWHVPTQAVGSALALLGFFLGHAHGGREFAAHNIHSIFALVLQLLLIGQVVLGLYLKGHWEKGLNGKIRRLIRPCHSIIGKAMPLMAWAQMVFGGITALGFCQGEHVGQCAAHFIMGGAFIGYGVVLTIIVLVGQIWMQRCGRSQEFFDSAVIAAWGCVNTFTEHRWGTAWVKNDWQHTTMGIIWWCAGLAGIWLSKDRDGNPKRNFIPGFVIFVTGWAMSAHPQELMVSAMTHATFGKTLMAAGLTRIIEIAFVLRDKQSLSADGRSWNSFQFIPVFLLYAAGFLFMGATEEQMNLVAQSDMDGVSYILILFSLAFLLFLFVNMVIHLYDRLANPASPFKNGHAIEEGRLRGAEEFELDGLTSDDEGDESRQMLRRSLDRPSIDTPSTLGKNNHTRVN</sequence>
<feature type="region of interest" description="Disordered" evidence="1">
    <location>
        <begin position="437"/>
        <end position="475"/>
    </location>
</feature>
<feature type="transmembrane region" description="Helical" evidence="2">
    <location>
        <begin position="154"/>
        <end position="175"/>
    </location>
</feature>
<evidence type="ECO:0000256" key="2">
    <source>
        <dbReference type="SAM" id="Phobius"/>
    </source>
</evidence>
<feature type="transmembrane region" description="Helical" evidence="2">
    <location>
        <begin position="283"/>
        <end position="300"/>
    </location>
</feature>
<feature type="compositionally biased region" description="Basic and acidic residues" evidence="1">
    <location>
        <begin position="446"/>
        <end position="459"/>
    </location>
</feature>
<dbReference type="Proteomes" id="UP000078544">
    <property type="component" value="Unassembled WGS sequence"/>
</dbReference>
<proteinExistence type="predicted"/>
<comment type="caution">
    <text evidence="6">The sequence shown here is derived from an EMBL/GenBank/DDBJ whole genome shotgun (WGS) entry which is preliminary data.</text>
</comment>
<evidence type="ECO:0000313" key="7">
    <source>
        <dbReference type="Proteomes" id="UP000078544"/>
    </source>
</evidence>
<feature type="transmembrane region" description="Helical" evidence="2">
    <location>
        <begin position="113"/>
        <end position="133"/>
    </location>
</feature>
<dbReference type="AlphaFoldDB" id="A0A168BWF2"/>
<name>A0A168BWF2_9HYPO</name>
<dbReference type="OrthoDB" id="4137487at2759"/>
<keyword evidence="3" id="KW-0732">Signal</keyword>